<evidence type="ECO:0000313" key="2">
    <source>
        <dbReference type="Proteomes" id="UP000680706"/>
    </source>
</evidence>
<accession>A0ABX8AKJ7</accession>
<protein>
    <submittedName>
        <fullName evidence="1">Uncharacterized protein</fullName>
    </submittedName>
</protein>
<reference evidence="1 2" key="1">
    <citation type="journal article" date="2021" name="Angew. Chem. Int. Ed. Engl.">
        <title>A novel family of nonribosomal peptides modulate collective behavior in Pseudovibrio bacteria isolated from marine sponges.</title>
        <authorList>
            <person name="Ioca L.P."/>
            <person name="Dai Y."/>
            <person name="Kunakom S."/>
            <person name="Diaz-Espinosa J."/>
            <person name="Krunic A."/>
            <person name="Crnkovic C.M."/>
            <person name="Orjala J."/>
            <person name="Sanchez L.M."/>
            <person name="Ferreira A.G."/>
            <person name="Berlinck R.G.S."/>
            <person name="Eustaquio A.S."/>
        </authorList>
    </citation>
    <scope>NUCLEOTIDE SEQUENCE [LARGE SCALE GENOMIC DNA]</scope>
    <source>
        <strain evidence="1 2">Ab134</strain>
    </source>
</reference>
<proteinExistence type="predicted"/>
<gene>
    <name evidence="1" type="ORF">KGB56_17700</name>
</gene>
<name>A0ABX8AKJ7_9HYPH</name>
<evidence type="ECO:0000313" key="1">
    <source>
        <dbReference type="EMBL" id="QUS55167.1"/>
    </source>
</evidence>
<keyword evidence="2" id="KW-1185">Reference proteome</keyword>
<dbReference type="RefSeq" id="WP_143508237.1">
    <property type="nucleotide sequence ID" value="NZ_CP074126.1"/>
</dbReference>
<dbReference type="Proteomes" id="UP000680706">
    <property type="component" value="Chromosome"/>
</dbReference>
<dbReference type="EMBL" id="CP074126">
    <property type="protein sequence ID" value="QUS55167.1"/>
    <property type="molecule type" value="Genomic_DNA"/>
</dbReference>
<sequence>MKVMDAKSMFMAIKFQKISSLYFCIGLLANMHISFAQPEEIKPYLNIEDADLEVHVSSLVYLRDLITLEGDADTSGKVNFAFLSGNDYIIDGKLNIDLVSDTLGIADPSYLDAYSDLKENCLILTLNGVGNHVTTLAINGTSGRANEEDYKCSVVALLKFEGIETAPDDYTSAKDISLKLINHYLRKIAP</sequence>
<organism evidence="1 2">
    <name type="scientific">Pseudovibrio brasiliensis</name>
    <dbReference type="NCBI Taxonomy" id="1898042"/>
    <lineage>
        <taxon>Bacteria</taxon>
        <taxon>Pseudomonadati</taxon>
        <taxon>Pseudomonadota</taxon>
        <taxon>Alphaproteobacteria</taxon>
        <taxon>Hyphomicrobiales</taxon>
        <taxon>Stappiaceae</taxon>
        <taxon>Pseudovibrio</taxon>
    </lineage>
</organism>